<keyword evidence="1" id="KW-0472">Membrane</keyword>
<protein>
    <submittedName>
        <fullName evidence="2">Uncharacterized protein</fullName>
    </submittedName>
</protein>
<feature type="transmembrane region" description="Helical" evidence="1">
    <location>
        <begin position="53"/>
        <end position="71"/>
    </location>
</feature>
<accession>A0A0G0SIZ1</accession>
<feature type="transmembrane region" description="Helical" evidence="1">
    <location>
        <begin position="91"/>
        <end position="109"/>
    </location>
</feature>
<feature type="transmembrane region" description="Helical" evidence="1">
    <location>
        <begin position="129"/>
        <end position="146"/>
    </location>
</feature>
<evidence type="ECO:0000256" key="1">
    <source>
        <dbReference type="SAM" id="Phobius"/>
    </source>
</evidence>
<keyword evidence="1" id="KW-1133">Transmembrane helix</keyword>
<dbReference type="Proteomes" id="UP000034293">
    <property type="component" value="Unassembled WGS sequence"/>
</dbReference>
<evidence type="ECO:0000313" key="3">
    <source>
        <dbReference type="Proteomes" id="UP000034293"/>
    </source>
</evidence>
<dbReference type="EMBL" id="LBZA01000001">
    <property type="protein sequence ID" value="KKR64754.1"/>
    <property type="molecule type" value="Genomic_DNA"/>
</dbReference>
<organism evidence="2 3">
    <name type="scientific">Candidatus Woesebacteria bacterium GW2011_GWA1_40_43</name>
    <dbReference type="NCBI Taxonomy" id="1618553"/>
    <lineage>
        <taxon>Bacteria</taxon>
        <taxon>Candidatus Woeseibacteriota</taxon>
    </lineage>
</organism>
<evidence type="ECO:0000313" key="2">
    <source>
        <dbReference type="EMBL" id="KKR64754.1"/>
    </source>
</evidence>
<comment type="caution">
    <text evidence="2">The sequence shown here is derived from an EMBL/GenBank/DDBJ whole genome shotgun (WGS) entry which is preliminary data.</text>
</comment>
<keyword evidence="1" id="KW-0812">Transmembrane</keyword>
<sequence length="546" mass="62754">MFKKNKTKSLYLRNLSNLAVNLFPFFAVGLGVLIVIQSVTYKGFFEKNLHFDFGLVIFMFALYALLTKYFILSHWRKENLSRSIYHTFSNLNKLVLSGLFVLGIFFSVMESVKYNNYVYSTFHVNPENFWGLVQFCFLILVLQLDSTTHIGGVKIFQDRWDTTNFLNKGLIPKSELVRKSVFHRLVEISIFFGLLWVVVSGASGVLGSIFDQAKDVFPHPLASYSQKMHTKWGVFYDYMQLIVKNVPSNMAIYNPPQNIRGIEGNQFLIRSFLFPRILISAQRVSWSIAKSEADYVMVTDSWPGFEPPRESFVYLPKNVQIFWKNFLVYFPDRIDKIDNLLEIDSDGDRKIVENNSEEKHLSIIYNSSNYDYWGRSYSRNMTPDNISVDVLVNQTEKVSIVAGFKLQNGATIVLSSPPNDKKEEYVHLTITNIQAKLDNITKIQGLPQKGATLSFVALNPGQVYLHSGYADFGLIKIDKSGLVDSEKAMPKYYNDAYFLNLYRLAVYNSSSKNIEKYRTLVYDSTSGFVIPDDEYNEVEKTITGRK</sequence>
<gene>
    <name evidence="2" type="ORF">UU02_C0001G0008</name>
</gene>
<reference evidence="2 3" key="1">
    <citation type="journal article" date="2015" name="Nature">
        <title>rRNA introns, odd ribosomes, and small enigmatic genomes across a large radiation of phyla.</title>
        <authorList>
            <person name="Brown C.T."/>
            <person name="Hug L.A."/>
            <person name="Thomas B.C."/>
            <person name="Sharon I."/>
            <person name="Castelle C.J."/>
            <person name="Singh A."/>
            <person name="Wilkins M.J."/>
            <person name="Williams K.H."/>
            <person name="Banfield J.F."/>
        </authorList>
    </citation>
    <scope>NUCLEOTIDE SEQUENCE [LARGE SCALE GENOMIC DNA]</scope>
</reference>
<name>A0A0G0SIZ1_9BACT</name>
<feature type="transmembrane region" description="Helical" evidence="1">
    <location>
        <begin position="20"/>
        <end position="41"/>
    </location>
</feature>
<proteinExistence type="predicted"/>
<feature type="transmembrane region" description="Helical" evidence="1">
    <location>
        <begin position="188"/>
        <end position="210"/>
    </location>
</feature>
<dbReference type="AlphaFoldDB" id="A0A0G0SIZ1"/>